<evidence type="ECO:0000313" key="3">
    <source>
        <dbReference type="EnsemblMetazoa" id="CapteP199479"/>
    </source>
</evidence>
<keyword evidence="1" id="KW-0472">Membrane</keyword>
<dbReference type="AlphaFoldDB" id="R7V7R2"/>
<protein>
    <submittedName>
        <fullName evidence="2 3">Uncharacterized protein</fullName>
    </submittedName>
</protein>
<dbReference type="Proteomes" id="UP000014760">
    <property type="component" value="Unassembled WGS sequence"/>
</dbReference>
<reference evidence="3" key="3">
    <citation type="submission" date="2015-06" db="UniProtKB">
        <authorList>
            <consortium name="EnsemblMetazoa"/>
        </authorList>
    </citation>
    <scope>IDENTIFICATION</scope>
</reference>
<dbReference type="EnsemblMetazoa" id="CapteT199479">
    <property type="protein sequence ID" value="CapteP199479"/>
    <property type="gene ID" value="CapteG199479"/>
</dbReference>
<feature type="transmembrane region" description="Helical" evidence="1">
    <location>
        <begin position="157"/>
        <end position="179"/>
    </location>
</feature>
<sequence>MSIFTAALVTAFNSEFQMEDKLDGFKVGVMQDTEEHGTALLLGAQVAAYDDYDDLLHDLQFGVLEIAMVDVLFAVDVLGNLTDRQLVQGADIHRIYTHGFLIQDSVDKAVRSCVAKYAIQHRDVVNQHIMTKESKFQKKRDNRSGATTRRLVRSEIFVVYVALSIWTILFVMGVIWQLARPLLVGLIHRLTQEKITKCKRLVLILEPLVLARLKGEIITHFKSLCPMVLFLEVQHPNHRCL</sequence>
<reference evidence="4" key="1">
    <citation type="submission" date="2012-12" db="EMBL/GenBank/DDBJ databases">
        <authorList>
            <person name="Hellsten U."/>
            <person name="Grimwood J."/>
            <person name="Chapman J.A."/>
            <person name="Shapiro H."/>
            <person name="Aerts A."/>
            <person name="Otillar R.P."/>
            <person name="Terry A.Y."/>
            <person name="Boore J.L."/>
            <person name="Simakov O."/>
            <person name="Marletaz F."/>
            <person name="Cho S.-J."/>
            <person name="Edsinger-Gonzales E."/>
            <person name="Havlak P."/>
            <person name="Kuo D.-H."/>
            <person name="Larsson T."/>
            <person name="Lv J."/>
            <person name="Arendt D."/>
            <person name="Savage R."/>
            <person name="Osoegawa K."/>
            <person name="de Jong P."/>
            <person name="Lindberg D.R."/>
            <person name="Seaver E.C."/>
            <person name="Weisblat D.A."/>
            <person name="Putnam N.H."/>
            <person name="Grigoriev I.V."/>
            <person name="Rokhsar D.S."/>
        </authorList>
    </citation>
    <scope>NUCLEOTIDE SEQUENCE</scope>
    <source>
        <strain evidence="4">I ESC-2004</strain>
    </source>
</reference>
<keyword evidence="1" id="KW-0812">Transmembrane</keyword>
<evidence type="ECO:0000313" key="2">
    <source>
        <dbReference type="EMBL" id="ELU14527.1"/>
    </source>
</evidence>
<organism evidence="2">
    <name type="scientific">Capitella teleta</name>
    <name type="common">Polychaete worm</name>
    <dbReference type="NCBI Taxonomy" id="283909"/>
    <lineage>
        <taxon>Eukaryota</taxon>
        <taxon>Metazoa</taxon>
        <taxon>Spiralia</taxon>
        <taxon>Lophotrochozoa</taxon>
        <taxon>Annelida</taxon>
        <taxon>Polychaeta</taxon>
        <taxon>Sedentaria</taxon>
        <taxon>Scolecida</taxon>
        <taxon>Capitellidae</taxon>
        <taxon>Capitella</taxon>
    </lineage>
</organism>
<accession>R7V7R2</accession>
<gene>
    <name evidence="2" type="ORF">CAPTEDRAFT_199479</name>
</gene>
<dbReference type="EMBL" id="AMQN01004806">
    <property type="status" value="NOT_ANNOTATED_CDS"/>
    <property type="molecule type" value="Genomic_DNA"/>
</dbReference>
<name>R7V7R2_CAPTE</name>
<proteinExistence type="predicted"/>
<keyword evidence="4" id="KW-1185">Reference proteome</keyword>
<evidence type="ECO:0000256" key="1">
    <source>
        <dbReference type="SAM" id="Phobius"/>
    </source>
</evidence>
<dbReference type="HOGENOM" id="CLU_1152685_0_0_1"/>
<dbReference type="EMBL" id="KB294418">
    <property type="protein sequence ID" value="ELU14527.1"/>
    <property type="molecule type" value="Genomic_DNA"/>
</dbReference>
<reference evidence="2 4" key="2">
    <citation type="journal article" date="2013" name="Nature">
        <title>Insights into bilaterian evolution from three spiralian genomes.</title>
        <authorList>
            <person name="Simakov O."/>
            <person name="Marletaz F."/>
            <person name="Cho S.J."/>
            <person name="Edsinger-Gonzales E."/>
            <person name="Havlak P."/>
            <person name="Hellsten U."/>
            <person name="Kuo D.H."/>
            <person name="Larsson T."/>
            <person name="Lv J."/>
            <person name="Arendt D."/>
            <person name="Savage R."/>
            <person name="Osoegawa K."/>
            <person name="de Jong P."/>
            <person name="Grimwood J."/>
            <person name="Chapman J.A."/>
            <person name="Shapiro H."/>
            <person name="Aerts A."/>
            <person name="Otillar R.P."/>
            <person name="Terry A.Y."/>
            <person name="Boore J.L."/>
            <person name="Grigoriev I.V."/>
            <person name="Lindberg D.R."/>
            <person name="Seaver E.C."/>
            <person name="Weisblat D.A."/>
            <person name="Putnam N.H."/>
            <person name="Rokhsar D.S."/>
        </authorList>
    </citation>
    <scope>NUCLEOTIDE SEQUENCE</scope>
    <source>
        <strain evidence="2 4">I ESC-2004</strain>
    </source>
</reference>
<evidence type="ECO:0000313" key="4">
    <source>
        <dbReference type="Proteomes" id="UP000014760"/>
    </source>
</evidence>
<keyword evidence="1" id="KW-1133">Transmembrane helix</keyword>